<keyword evidence="2" id="KW-1185">Reference proteome</keyword>
<gene>
    <name evidence="1" type="ORF">K457DRAFT_903643</name>
</gene>
<dbReference type="Proteomes" id="UP000078512">
    <property type="component" value="Unassembled WGS sequence"/>
</dbReference>
<evidence type="ECO:0000313" key="2">
    <source>
        <dbReference type="Proteomes" id="UP000078512"/>
    </source>
</evidence>
<organism evidence="1 2">
    <name type="scientific">Linnemannia elongata AG-77</name>
    <dbReference type="NCBI Taxonomy" id="1314771"/>
    <lineage>
        <taxon>Eukaryota</taxon>
        <taxon>Fungi</taxon>
        <taxon>Fungi incertae sedis</taxon>
        <taxon>Mucoromycota</taxon>
        <taxon>Mortierellomycotina</taxon>
        <taxon>Mortierellomycetes</taxon>
        <taxon>Mortierellales</taxon>
        <taxon>Mortierellaceae</taxon>
        <taxon>Linnemannia</taxon>
    </lineage>
</organism>
<evidence type="ECO:0000313" key="1">
    <source>
        <dbReference type="EMBL" id="OAQ23788.1"/>
    </source>
</evidence>
<dbReference type="AlphaFoldDB" id="A0A197JFL1"/>
<dbReference type="EMBL" id="KV442108">
    <property type="protein sequence ID" value="OAQ23788.1"/>
    <property type="molecule type" value="Genomic_DNA"/>
</dbReference>
<protein>
    <submittedName>
        <fullName evidence="1">Uncharacterized protein</fullName>
    </submittedName>
</protein>
<proteinExistence type="predicted"/>
<reference evidence="1 2" key="1">
    <citation type="submission" date="2016-05" db="EMBL/GenBank/DDBJ databases">
        <title>Genome sequencing reveals origins of a unique bacterial endosymbiosis in the earliest lineages of terrestrial Fungi.</title>
        <authorList>
            <consortium name="DOE Joint Genome Institute"/>
            <person name="Uehling J."/>
            <person name="Gryganskyi A."/>
            <person name="Hameed K."/>
            <person name="Tschaplinski T."/>
            <person name="Misztal P."/>
            <person name="Wu S."/>
            <person name="Desiro A."/>
            <person name="Vande Pol N."/>
            <person name="Du Z.-Y."/>
            <person name="Zienkiewicz A."/>
            <person name="Zienkiewicz K."/>
            <person name="Morin E."/>
            <person name="Tisserant E."/>
            <person name="Splivallo R."/>
            <person name="Hainaut M."/>
            <person name="Henrissat B."/>
            <person name="Ohm R."/>
            <person name="Kuo A."/>
            <person name="Yan J."/>
            <person name="Lipzen A."/>
            <person name="Nolan M."/>
            <person name="Labutti K."/>
            <person name="Barry K."/>
            <person name="Goldstein A."/>
            <person name="Labbe J."/>
            <person name="Schadt C."/>
            <person name="Tuskan G."/>
            <person name="Grigoriev I."/>
            <person name="Martin F."/>
            <person name="Vilgalys R."/>
            <person name="Bonito G."/>
        </authorList>
    </citation>
    <scope>NUCLEOTIDE SEQUENCE [LARGE SCALE GENOMIC DNA]</scope>
    <source>
        <strain evidence="1 2">AG-77</strain>
    </source>
</reference>
<sequence>MCVDRNQEVWFVLVLRRHNLHPEQYLLYVYIPPFAPWALQNYLCNVRSWSSQREYVRRSNHLQINIWDPRLFGDLVFDEDEYPNVSRLVLEITLLPGDQIPPNVNLWPDYCVRYPAAMLAQNNFIPEPQPAMIPAAPGQVDGAAPPPPQHIPELTNNNILTLSNLSVPAQNPALAQAAHNPQAVRAALTYIDPLQVETRRSQRLATSEC</sequence>
<accession>A0A197JFL1</accession>
<name>A0A197JFL1_9FUNG</name>
<dbReference type="OrthoDB" id="10610956at2759"/>